<dbReference type="AlphaFoldDB" id="A0A5C1QKH6"/>
<accession>A0A5C1QKH6</accession>
<evidence type="ECO:0000259" key="2">
    <source>
        <dbReference type="PROSITE" id="PS50883"/>
    </source>
</evidence>
<reference evidence="4 5" key="1">
    <citation type="submission" date="2019-02" db="EMBL/GenBank/DDBJ databases">
        <title>Complete Genome Sequence and Methylome Analysis of free living Spirochaetas.</title>
        <authorList>
            <person name="Fomenkov A."/>
            <person name="Dubinina G."/>
            <person name="Leshcheva N."/>
            <person name="Mikheeva N."/>
            <person name="Grabovich M."/>
            <person name="Vincze T."/>
            <person name="Roberts R.J."/>
        </authorList>
    </citation>
    <scope>NUCLEOTIDE SEQUENCE [LARGE SCALE GENOMIC DNA]</scope>
    <source>
        <strain evidence="4 5">K2</strain>
    </source>
</reference>
<protein>
    <submittedName>
        <fullName evidence="4">GGDEF domain-containing protein</fullName>
    </submittedName>
</protein>
<dbReference type="Pfam" id="PF00563">
    <property type="entry name" value="EAL"/>
    <property type="match status" value="1"/>
</dbReference>
<dbReference type="PANTHER" id="PTHR33121:SF70">
    <property type="entry name" value="SIGNALING PROTEIN YKOW"/>
    <property type="match status" value="1"/>
</dbReference>
<keyword evidence="5" id="KW-1185">Reference proteome</keyword>
<evidence type="ECO:0000259" key="3">
    <source>
        <dbReference type="PROSITE" id="PS50887"/>
    </source>
</evidence>
<gene>
    <name evidence="4" type="ORF">EXM22_05770</name>
</gene>
<dbReference type="InterPro" id="IPR001633">
    <property type="entry name" value="EAL_dom"/>
</dbReference>
<dbReference type="Pfam" id="PF00990">
    <property type="entry name" value="GGDEF"/>
    <property type="match status" value="1"/>
</dbReference>
<evidence type="ECO:0000313" key="5">
    <source>
        <dbReference type="Proteomes" id="UP000324209"/>
    </source>
</evidence>
<dbReference type="GO" id="GO:0071111">
    <property type="term" value="F:cyclic-guanylate-specific phosphodiesterase activity"/>
    <property type="evidence" value="ECO:0007669"/>
    <property type="project" value="InterPro"/>
</dbReference>
<evidence type="ECO:0000256" key="1">
    <source>
        <dbReference type="SAM" id="Coils"/>
    </source>
</evidence>
<dbReference type="Gene3D" id="3.30.70.270">
    <property type="match status" value="1"/>
</dbReference>
<dbReference type="PROSITE" id="PS50883">
    <property type="entry name" value="EAL"/>
    <property type="match status" value="1"/>
</dbReference>
<keyword evidence="1" id="KW-0175">Coiled coil</keyword>
<dbReference type="PROSITE" id="PS50887">
    <property type="entry name" value="GGDEF"/>
    <property type="match status" value="1"/>
</dbReference>
<evidence type="ECO:0000313" key="4">
    <source>
        <dbReference type="EMBL" id="QEN07520.1"/>
    </source>
</evidence>
<organism evidence="4 5">
    <name type="scientific">Oceanispirochaeta crateris</name>
    <dbReference type="NCBI Taxonomy" id="2518645"/>
    <lineage>
        <taxon>Bacteria</taxon>
        <taxon>Pseudomonadati</taxon>
        <taxon>Spirochaetota</taxon>
        <taxon>Spirochaetia</taxon>
        <taxon>Spirochaetales</taxon>
        <taxon>Spirochaetaceae</taxon>
        <taxon>Oceanispirochaeta</taxon>
    </lineage>
</organism>
<feature type="coiled-coil region" evidence="1">
    <location>
        <begin position="25"/>
        <end position="59"/>
    </location>
</feature>
<dbReference type="SUPFAM" id="SSF141868">
    <property type="entry name" value="EAL domain-like"/>
    <property type="match status" value="1"/>
</dbReference>
<feature type="domain" description="GGDEF" evidence="3">
    <location>
        <begin position="92"/>
        <end position="226"/>
    </location>
</feature>
<dbReference type="InterPro" id="IPR050706">
    <property type="entry name" value="Cyclic-di-GMP_PDE-like"/>
</dbReference>
<proteinExistence type="predicted"/>
<sequence>MQKKDADQKIKKLETLSTGELVTLVTTLEEERESLISQVGELAIEYKNIQQQNSDLKRRVVLNHKTGLQNHVKANEDINRLLDKRFERDDMSPIAFILVKLNENFEAINKALKPSISEWVLYQIGVRLTELSGPENTVYHTREDEFLIVYESMTDESRLHMFLQLLNEELKRPHIFSGYNISIDSSCGISLFPKHGLERNALLHNSDIALSYAFKQHLTYTIFTDEISNLVIQKMELQNSIIKALEKQAIKEINKQFYLNYQPILTIEINSDSFTVIDVKAESLIRWNHPEKGGIKPDDFIPLAEETGLIIPLGNWVLFSAARQLQNWHNKNCHDVQISVNVSPRQFYDSELVDTFKRMVETYDIDPSDLKIELTENSLIDNPVNAIKKLNQLREAGFHISLDDFGTGYSSLNYLKDLPVDTVKIDKSFINKIDNNQLDQSILKGILYFIRELNYDLIVEGVETLEQLKSLVEMGCRSFQGYFFSSALSESDFIKYRKKILGKKFNITTWNLP</sequence>
<dbReference type="Proteomes" id="UP000324209">
    <property type="component" value="Chromosome"/>
</dbReference>
<dbReference type="OrthoDB" id="366324at2"/>
<dbReference type="KEGG" id="ock:EXM22_05770"/>
<dbReference type="PANTHER" id="PTHR33121">
    <property type="entry name" value="CYCLIC DI-GMP PHOSPHODIESTERASE PDEF"/>
    <property type="match status" value="1"/>
</dbReference>
<dbReference type="InterPro" id="IPR029787">
    <property type="entry name" value="Nucleotide_cyclase"/>
</dbReference>
<dbReference type="InterPro" id="IPR043128">
    <property type="entry name" value="Rev_trsase/Diguanyl_cyclase"/>
</dbReference>
<name>A0A5C1QKH6_9SPIO</name>
<dbReference type="EMBL" id="CP036150">
    <property type="protein sequence ID" value="QEN07520.1"/>
    <property type="molecule type" value="Genomic_DNA"/>
</dbReference>
<dbReference type="SUPFAM" id="SSF55073">
    <property type="entry name" value="Nucleotide cyclase"/>
    <property type="match status" value="1"/>
</dbReference>
<dbReference type="RefSeq" id="WP_149485600.1">
    <property type="nucleotide sequence ID" value="NZ_CP036150.1"/>
</dbReference>
<dbReference type="CDD" id="cd01948">
    <property type="entry name" value="EAL"/>
    <property type="match status" value="1"/>
</dbReference>
<dbReference type="SMART" id="SM00267">
    <property type="entry name" value="GGDEF"/>
    <property type="match status" value="1"/>
</dbReference>
<dbReference type="InterPro" id="IPR035919">
    <property type="entry name" value="EAL_sf"/>
</dbReference>
<dbReference type="Gene3D" id="3.20.20.450">
    <property type="entry name" value="EAL domain"/>
    <property type="match status" value="1"/>
</dbReference>
<feature type="domain" description="EAL" evidence="2">
    <location>
        <begin position="234"/>
        <end position="501"/>
    </location>
</feature>
<dbReference type="SMART" id="SM00052">
    <property type="entry name" value="EAL"/>
    <property type="match status" value="1"/>
</dbReference>
<dbReference type="InterPro" id="IPR000160">
    <property type="entry name" value="GGDEF_dom"/>
</dbReference>